<dbReference type="InterPro" id="IPR000742">
    <property type="entry name" value="EGF"/>
</dbReference>
<dbReference type="PROSITE" id="PS00022">
    <property type="entry name" value="EGF_1"/>
    <property type="match status" value="1"/>
</dbReference>
<evidence type="ECO:0000256" key="4">
    <source>
        <dbReference type="PROSITE-ProRule" id="PRU00076"/>
    </source>
</evidence>
<keyword evidence="5" id="KW-0812">Transmembrane</keyword>
<dbReference type="GO" id="GO:0005509">
    <property type="term" value="F:calcium ion binding"/>
    <property type="evidence" value="ECO:0007669"/>
    <property type="project" value="InterPro"/>
</dbReference>
<dbReference type="SMART" id="SM00179">
    <property type="entry name" value="EGF_CA"/>
    <property type="match status" value="2"/>
</dbReference>
<feature type="transmembrane region" description="Helical" evidence="5">
    <location>
        <begin position="210"/>
        <end position="235"/>
    </location>
</feature>
<dbReference type="SUPFAM" id="SSF57196">
    <property type="entry name" value="EGF/Laminin"/>
    <property type="match status" value="2"/>
</dbReference>
<reference evidence="7" key="1">
    <citation type="submission" date="2021-04" db="EMBL/GenBank/DDBJ databases">
        <authorList>
            <consortium name="Molecular Ecology Group"/>
        </authorList>
    </citation>
    <scope>NUCLEOTIDE SEQUENCE</scope>
</reference>
<dbReference type="PANTHER" id="PTHR24034">
    <property type="entry name" value="EGF-LIKE DOMAIN-CONTAINING PROTEIN"/>
    <property type="match status" value="1"/>
</dbReference>
<dbReference type="PANTHER" id="PTHR24034:SF89">
    <property type="entry name" value="COMPLEMENT COMPONENT C1Q RECEPTOR"/>
    <property type="match status" value="1"/>
</dbReference>
<dbReference type="Gene3D" id="2.10.25.10">
    <property type="entry name" value="Laminin"/>
    <property type="match status" value="2"/>
</dbReference>
<dbReference type="AlphaFoldDB" id="A0A8S3ZZE7"/>
<dbReference type="InterPro" id="IPR050751">
    <property type="entry name" value="ECM_structural_protein"/>
</dbReference>
<keyword evidence="2" id="KW-0677">Repeat</keyword>
<feature type="disulfide bond" evidence="4">
    <location>
        <begin position="166"/>
        <end position="176"/>
    </location>
</feature>
<gene>
    <name evidence="7" type="ORF">CUNI_LOCUS19842</name>
</gene>
<evidence type="ECO:0000256" key="1">
    <source>
        <dbReference type="ARBA" id="ARBA00022536"/>
    </source>
</evidence>
<dbReference type="PROSITE" id="PS01186">
    <property type="entry name" value="EGF_2"/>
    <property type="match status" value="1"/>
</dbReference>
<accession>A0A8S3ZZE7</accession>
<organism evidence="7 8">
    <name type="scientific">Candidula unifasciata</name>
    <dbReference type="NCBI Taxonomy" id="100452"/>
    <lineage>
        <taxon>Eukaryota</taxon>
        <taxon>Metazoa</taxon>
        <taxon>Spiralia</taxon>
        <taxon>Lophotrochozoa</taxon>
        <taxon>Mollusca</taxon>
        <taxon>Gastropoda</taxon>
        <taxon>Heterobranchia</taxon>
        <taxon>Euthyneura</taxon>
        <taxon>Panpulmonata</taxon>
        <taxon>Eupulmonata</taxon>
        <taxon>Stylommatophora</taxon>
        <taxon>Helicina</taxon>
        <taxon>Helicoidea</taxon>
        <taxon>Geomitridae</taxon>
        <taxon>Candidula</taxon>
    </lineage>
</organism>
<evidence type="ECO:0000256" key="2">
    <source>
        <dbReference type="ARBA" id="ARBA00022737"/>
    </source>
</evidence>
<protein>
    <recommendedName>
        <fullName evidence="6">EGF-like domain-containing protein</fullName>
    </recommendedName>
</protein>
<dbReference type="InterPro" id="IPR001881">
    <property type="entry name" value="EGF-like_Ca-bd_dom"/>
</dbReference>
<evidence type="ECO:0000256" key="5">
    <source>
        <dbReference type="SAM" id="Phobius"/>
    </source>
</evidence>
<evidence type="ECO:0000259" key="6">
    <source>
        <dbReference type="PROSITE" id="PS50026"/>
    </source>
</evidence>
<comment type="caution">
    <text evidence="4">Lacks conserved residue(s) required for the propagation of feature annotation.</text>
</comment>
<dbReference type="Proteomes" id="UP000678393">
    <property type="component" value="Unassembled WGS sequence"/>
</dbReference>
<dbReference type="OrthoDB" id="6432513at2759"/>
<keyword evidence="1 4" id="KW-0245">EGF-like domain</keyword>
<proteinExistence type="predicted"/>
<feature type="domain" description="EGF-like" evidence="6">
    <location>
        <begin position="118"/>
        <end position="158"/>
    </location>
</feature>
<dbReference type="PROSITE" id="PS50026">
    <property type="entry name" value="EGF_3"/>
    <property type="match status" value="2"/>
</dbReference>
<evidence type="ECO:0000313" key="8">
    <source>
        <dbReference type="Proteomes" id="UP000678393"/>
    </source>
</evidence>
<evidence type="ECO:0000313" key="7">
    <source>
        <dbReference type="EMBL" id="CAG5134284.1"/>
    </source>
</evidence>
<keyword evidence="3 4" id="KW-1015">Disulfide bond</keyword>
<dbReference type="Pfam" id="PF00008">
    <property type="entry name" value="EGF"/>
    <property type="match status" value="1"/>
</dbReference>
<keyword evidence="5" id="KW-1133">Transmembrane helix</keyword>
<dbReference type="EMBL" id="CAJHNH020007002">
    <property type="protein sequence ID" value="CAG5134284.1"/>
    <property type="molecule type" value="Genomic_DNA"/>
</dbReference>
<feature type="disulfide bond" evidence="4">
    <location>
        <begin position="189"/>
        <end position="198"/>
    </location>
</feature>
<evidence type="ECO:0000256" key="3">
    <source>
        <dbReference type="ARBA" id="ARBA00023157"/>
    </source>
</evidence>
<comment type="caution">
    <text evidence="7">The sequence shown here is derived from an EMBL/GenBank/DDBJ whole genome shotgun (WGS) entry which is preliminary data.</text>
</comment>
<keyword evidence="5" id="KW-0472">Membrane</keyword>
<sequence length="245" mass="27089">MARMEKRAKRQATTASNGVIATFVIYLADVNITREIINEFLRDGNATICNGSSCQYKELTIISYPQVDSKANLCDYPEIHKCDKSTTTCEQSGQPPVTYCNCKKGFEPFPSDNHICRDIDECANNATNFCPEPSKCINDPPGSFTCPCNEGQYWDTNNRTCAADGCTAMPCKNGVCFSLKNSTSFACKCNSGWEGSFCENEDAEAYRLKVAVICVSVILGVFCLVLLIILIVICVRQHRQVKYAP</sequence>
<keyword evidence="8" id="KW-1185">Reference proteome</keyword>
<feature type="domain" description="EGF-like" evidence="6">
    <location>
        <begin position="162"/>
        <end position="199"/>
    </location>
</feature>
<dbReference type="SMART" id="SM00181">
    <property type="entry name" value="EGF"/>
    <property type="match status" value="3"/>
</dbReference>
<name>A0A8S3ZZE7_9EUPU</name>